<gene>
    <name evidence="2" type="ORF">UR63_C0025G0010</name>
</gene>
<feature type="transmembrane region" description="Helical" evidence="1">
    <location>
        <begin position="48"/>
        <end position="65"/>
    </location>
</feature>
<comment type="caution">
    <text evidence="2">The sequence shown here is derived from an EMBL/GenBank/DDBJ whole genome shotgun (WGS) entry which is preliminary data.</text>
</comment>
<dbReference type="AlphaFoldDB" id="A0A0G0BBX0"/>
<organism evidence="2 3">
    <name type="scientific">Candidatus Roizmanbacteria bacterium GW2011_GWC2_35_12</name>
    <dbReference type="NCBI Taxonomy" id="1618485"/>
    <lineage>
        <taxon>Bacteria</taxon>
        <taxon>Candidatus Roizmaniibacteriota</taxon>
    </lineage>
</organism>
<feature type="transmembrane region" description="Helical" evidence="1">
    <location>
        <begin position="138"/>
        <end position="157"/>
    </location>
</feature>
<feature type="transmembrane region" description="Helical" evidence="1">
    <location>
        <begin position="77"/>
        <end position="95"/>
    </location>
</feature>
<feature type="transmembrane region" description="Helical" evidence="1">
    <location>
        <begin position="107"/>
        <end position="126"/>
    </location>
</feature>
<feature type="transmembrane region" description="Helical" evidence="1">
    <location>
        <begin position="222"/>
        <end position="242"/>
    </location>
</feature>
<feature type="transmembrane region" description="Helical" evidence="1">
    <location>
        <begin position="195"/>
        <end position="216"/>
    </location>
</feature>
<dbReference type="Proteomes" id="UP000034127">
    <property type="component" value="Unassembled WGS sequence"/>
</dbReference>
<keyword evidence="1" id="KW-0812">Transmembrane</keyword>
<sequence>MKFLKSVPKTFQKRALKIDKRLRLVISVLALGSIIFISTFFFFDKAFFFLPLLFIATYFFTYFSLAEGVDKMGRFGLFLMPEMTTISFYLFYFLFPGRWLTRLPFIIFYEISIYAVLLCSNIFNVGVEKSLGLYRAAFSINFLYQTIISFIVFNLFFATKTNFLINGVGAGIIGFLMALNLLWTIRLKKTLEKEVLHYALLIALILSELAMLVSFIPLKTPIYSLFMTASYYSLAGLIYSYMDQRLFQETIREFVLVLSFVLAITIFSISW</sequence>
<protein>
    <submittedName>
        <fullName evidence="2">Uncharacterized protein</fullName>
    </submittedName>
</protein>
<keyword evidence="1" id="KW-0472">Membrane</keyword>
<feature type="transmembrane region" description="Helical" evidence="1">
    <location>
        <begin position="163"/>
        <end position="183"/>
    </location>
</feature>
<keyword evidence="1" id="KW-1133">Transmembrane helix</keyword>
<evidence type="ECO:0000313" key="3">
    <source>
        <dbReference type="Proteomes" id="UP000034127"/>
    </source>
</evidence>
<reference evidence="2 3" key="1">
    <citation type="journal article" date="2015" name="Nature">
        <title>rRNA introns, odd ribosomes, and small enigmatic genomes across a large radiation of phyla.</title>
        <authorList>
            <person name="Brown C.T."/>
            <person name="Hug L.A."/>
            <person name="Thomas B.C."/>
            <person name="Sharon I."/>
            <person name="Castelle C.J."/>
            <person name="Singh A."/>
            <person name="Wilkins M.J."/>
            <person name="Williams K.H."/>
            <person name="Banfield J.F."/>
        </authorList>
    </citation>
    <scope>NUCLEOTIDE SEQUENCE [LARGE SCALE GENOMIC DNA]</scope>
</reference>
<evidence type="ECO:0000313" key="2">
    <source>
        <dbReference type="EMBL" id="KKP67003.1"/>
    </source>
</evidence>
<proteinExistence type="predicted"/>
<accession>A0A0G0BBX0</accession>
<name>A0A0G0BBX0_9BACT</name>
<feature type="transmembrane region" description="Helical" evidence="1">
    <location>
        <begin position="21"/>
        <end position="42"/>
    </location>
</feature>
<feature type="transmembrane region" description="Helical" evidence="1">
    <location>
        <begin position="254"/>
        <end position="270"/>
    </location>
</feature>
<dbReference type="EMBL" id="LBPX01000025">
    <property type="protein sequence ID" value="KKP67003.1"/>
    <property type="molecule type" value="Genomic_DNA"/>
</dbReference>
<evidence type="ECO:0000256" key="1">
    <source>
        <dbReference type="SAM" id="Phobius"/>
    </source>
</evidence>